<protein>
    <recommendedName>
        <fullName evidence="3">LamG-like jellyroll fold domain-containing protein</fullName>
    </recommendedName>
</protein>
<proteinExistence type="predicted"/>
<evidence type="ECO:0008006" key="3">
    <source>
        <dbReference type="Google" id="ProtNLM"/>
    </source>
</evidence>
<dbReference type="EMBL" id="MN740928">
    <property type="protein sequence ID" value="QHU18363.1"/>
    <property type="molecule type" value="Genomic_DNA"/>
</dbReference>
<organism evidence="2">
    <name type="scientific">viral metagenome</name>
    <dbReference type="NCBI Taxonomy" id="1070528"/>
    <lineage>
        <taxon>unclassified sequences</taxon>
        <taxon>metagenomes</taxon>
        <taxon>organismal metagenomes</taxon>
    </lineage>
</organism>
<sequence length="293" mass="32961">MDFNSSEVFPQIVISLVIVTVIFFAYMMTEQMKRSWTGYTGARVPILDSTCPSGNPQYFRQNPTNPSNTAILNYSENQLTGIEFSYTTFVYVSTDTDDGSNGWKTIFYKGYETSPMPLLGPGVFVSGSNGKNTSPVLRVVMNTYDGWFNTVDVEQIPFNKWFHLAIVLRKNSLEVYVNGNLANKKSFNGTLPYQNYQTLTVFPKVTTPYTLFDNTQNNPTRPSMGIPPGENMTVSGKFSGFISNFYYFSYAITYSEIQSMLNMGPSSKTCSANAGGLDQPPYLIDSWWTQQKH</sequence>
<dbReference type="InterPro" id="IPR013320">
    <property type="entry name" value="ConA-like_dom_sf"/>
</dbReference>
<feature type="transmembrane region" description="Helical" evidence="1">
    <location>
        <begin position="12"/>
        <end position="29"/>
    </location>
</feature>
<dbReference type="Pfam" id="PF13385">
    <property type="entry name" value="Laminin_G_3"/>
    <property type="match status" value="1"/>
</dbReference>
<evidence type="ECO:0000313" key="2">
    <source>
        <dbReference type="EMBL" id="QHU18363.1"/>
    </source>
</evidence>
<keyword evidence="1" id="KW-1133">Transmembrane helix</keyword>
<keyword evidence="1" id="KW-0472">Membrane</keyword>
<keyword evidence="1" id="KW-0812">Transmembrane</keyword>
<evidence type="ECO:0000256" key="1">
    <source>
        <dbReference type="SAM" id="Phobius"/>
    </source>
</evidence>
<accession>A0A6C0KM52</accession>
<reference evidence="2" key="1">
    <citation type="journal article" date="2020" name="Nature">
        <title>Giant virus diversity and host interactions through global metagenomics.</title>
        <authorList>
            <person name="Schulz F."/>
            <person name="Roux S."/>
            <person name="Paez-Espino D."/>
            <person name="Jungbluth S."/>
            <person name="Walsh D.A."/>
            <person name="Denef V.J."/>
            <person name="McMahon K.D."/>
            <person name="Konstantinidis K.T."/>
            <person name="Eloe-Fadrosh E.A."/>
            <person name="Kyrpides N.C."/>
            <person name="Woyke T."/>
        </authorList>
    </citation>
    <scope>NUCLEOTIDE SEQUENCE</scope>
    <source>
        <strain evidence="2">GVMAG-S-3300013006-138</strain>
    </source>
</reference>
<dbReference type="Gene3D" id="2.60.120.200">
    <property type="match status" value="1"/>
</dbReference>
<dbReference type="AlphaFoldDB" id="A0A6C0KM52"/>
<name>A0A6C0KM52_9ZZZZ</name>
<dbReference type="SUPFAM" id="SSF49899">
    <property type="entry name" value="Concanavalin A-like lectins/glucanases"/>
    <property type="match status" value="1"/>
</dbReference>